<sequence>MPVGQFYPCRRHALESINIVEKGVWKIYETTESGGHFIIKELDNENETIDYFYNLLVSRNDYIS</sequence>
<gene>
    <name evidence="1" type="ORF">WCV66_04060</name>
</gene>
<name>A0ABZ2MW95_9BACI</name>
<dbReference type="RefSeq" id="WP_338787956.1">
    <property type="nucleotide sequence ID" value="NZ_CP147403.1"/>
</dbReference>
<dbReference type="Proteomes" id="UP001368328">
    <property type="component" value="Chromosome"/>
</dbReference>
<protein>
    <submittedName>
        <fullName evidence="1">Uncharacterized protein</fullName>
    </submittedName>
</protein>
<proteinExistence type="predicted"/>
<evidence type="ECO:0000313" key="1">
    <source>
        <dbReference type="EMBL" id="WXB89420.1"/>
    </source>
</evidence>
<dbReference type="EMBL" id="CP147403">
    <property type="protein sequence ID" value="WXB89420.1"/>
    <property type="molecule type" value="Genomic_DNA"/>
</dbReference>
<evidence type="ECO:0000313" key="2">
    <source>
        <dbReference type="Proteomes" id="UP001368328"/>
    </source>
</evidence>
<reference evidence="1 2" key="1">
    <citation type="submission" date="2024-02" db="EMBL/GenBank/DDBJ databases">
        <title>Seven novel Bacillus-like species.</title>
        <authorList>
            <person name="Liu G."/>
        </authorList>
    </citation>
    <scope>NUCLEOTIDE SEQUENCE [LARGE SCALE GENOMIC DNA]</scope>
    <source>
        <strain evidence="1 2">FJAT-53654</strain>
    </source>
</reference>
<organism evidence="1 2">
    <name type="scientific">Metabacillus rhizosphaerae</name>
    <dbReference type="NCBI Taxonomy" id="3117747"/>
    <lineage>
        <taxon>Bacteria</taxon>
        <taxon>Bacillati</taxon>
        <taxon>Bacillota</taxon>
        <taxon>Bacilli</taxon>
        <taxon>Bacillales</taxon>
        <taxon>Bacillaceae</taxon>
        <taxon>Metabacillus</taxon>
    </lineage>
</organism>
<accession>A0ABZ2MW95</accession>
<keyword evidence="2" id="KW-1185">Reference proteome</keyword>